<proteinExistence type="predicted"/>
<organism evidence="3 4">
    <name type="scientific">Cirrhinus molitorella</name>
    <name type="common">mud carp</name>
    <dbReference type="NCBI Taxonomy" id="172907"/>
    <lineage>
        <taxon>Eukaryota</taxon>
        <taxon>Metazoa</taxon>
        <taxon>Chordata</taxon>
        <taxon>Craniata</taxon>
        <taxon>Vertebrata</taxon>
        <taxon>Euteleostomi</taxon>
        <taxon>Actinopterygii</taxon>
        <taxon>Neopterygii</taxon>
        <taxon>Teleostei</taxon>
        <taxon>Ostariophysi</taxon>
        <taxon>Cypriniformes</taxon>
        <taxon>Cyprinidae</taxon>
        <taxon>Labeoninae</taxon>
        <taxon>Labeonini</taxon>
        <taxon>Cirrhinus</taxon>
    </lineage>
</organism>
<evidence type="ECO:0000313" key="3">
    <source>
        <dbReference type="EMBL" id="KAK2898236.1"/>
    </source>
</evidence>
<feature type="region of interest" description="Disordered" evidence="1">
    <location>
        <begin position="128"/>
        <end position="163"/>
    </location>
</feature>
<dbReference type="AlphaFoldDB" id="A0AA88Q2Q1"/>
<evidence type="ECO:0000256" key="1">
    <source>
        <dbReference type="SAM" id="MobiDB-lite"/>
    </source>
</evidence>
<name>A0AA88Q2Q1_9TELE</name>
<gene>
    <name evidence="3" type="ORF">Q8A67_009654</name>
</gene>
<reference evidence="3" key="1">
    <citation type="submission" date="2023-08" db="EMBL/GenBank/DDBJ databases">
        <title>Chromosome-level Genome Assembly of mud carp (Cirrhinus molitorella).</title>
        <authorList>
            <person name="Liu H."/>
        </authorList>
    </citation>
    <scope>NUCLEOTIDE SEQUENCE</scope>
    <source>
        <strain evidence="3">Prfri</strain>
        <tissue evidence="3">Muscle</tissue>
    </source>
</reference>
<protein>
    <submittedName>
        <fullName evidence="3">Uncharacterized protein</fullName>
    </submittedName>
</protein>
<sequence length="194" mass="21374">MEDREHVMVMCSFGRRLIESSFHLFLEGEHNYTLGLDNPLCYSGVKCVFHVEVSPPVSFICEHRIHFVEKHQSETYIYSPSGHVRILDHHEGGVSSFYICFSSFIAVGLLIMTAAVIVTNIRSKTKATPSLPESAINSPIGTDPDPNPDTPGPLSKHTLTPDSSAKEYICKHSPLFRTITTGTSRQGSPSLGVT</sequence>
<keyword evidence="2" id="KW-1133">Transmembrane helix</keyword>
<keyword evidence="2" id="KW-0472">Membrane</keyword>
<comment type="caution">
    <text evidence="3">The sequence shown here is derived from an EMBL/GenBank/DDBJ whole genome shotgun (WGS) entry which is preliminary data.</text>
</comment>
<dbReference type="EMBL" id="JAUYZG010000009">
    <property type="protein sequence ID" value="KAK2898236.1"/>
    <property type="molecule type" value="Genomic_DNA"/>
</dbReference>
<dbReference type="Proteomes" id="UP001187343">
    <property type="component" value="Unassembled WGS sequence"/>
</dbReference>
<accession>A0AA88Q2Q1</accession>
<keyword evidence="4" id="KW-1185">Reference proteome</keyword>
<evidence type="ECO:0000256" key="2">
    <source>
        <dbReference type="SAM" id="Phobius"/>
    </source>
</evidence>
<feature type="transmembrane region" description="Helical" evidence="2">
    <location>
        <begin position="96"/>
        <end position="118"/>
    </location>
</feature>
<evidence type="ECO:0000313" key="4">
    <source>
        <dbReference type="Proteomes" id="UP001187343"/>
    </source>
</evidence>
<keyword evidence="2" id="KW-0812">Transmembrane</keyword>